<proteinExistence type="predicted"/>
<sequence>ADYLIIKATKIPFITEEANQIQARKHILRGINGYDCPEFFYLEKVQERLSECDTTKPPSMQNLIDVIIMLCMRSADVKNLRINQYKPSHELWYNPDYSWYCIGYAKNKGEIEEPRLFLSMEKNPIRARELLIWIQRSIPDKFSFLLKDKNENTNVAPLN</sequence>
<feature type="non-terminal residue" evidence="1">
    <location>
        <position position="1"/>
    </location>
</feature>
<evidence type="ECO:0000313" key="1">
    <source>
        <dbReference type="EMBL" id="CAG8787349.1"/>
    </source>
</evidence>
<protein>
    <submittedName>
        <fullName evidence="1">28340_t:CDS:1</fullName>
    </submittedName>
</protein>
<evidence type="ECO:0000313" key="2">
    <source>
        <dbReference type="Proteomes" id="UP000789405"/>
    </source>
</evidence>
<comment type="caution">
    <text evidence="1">The sequence shown here is derived from an EMBL/GenBank/DDBJ whole genome shotgun (WGS) entry which is preliminary data.</text>
</comment>
<name>A0A9N9JL86_9GLOM</name>
<keyword evidence="2" id="KW-1185">Reference proteome</keyword>
<dbReference type="EMBL" id="CAJVPY010024828">
    <property type="protein sequence ID" value="CAG8787349.1"/>
    <property type="molecule type" value="Genomic_DNA"/>
</dbReference>
<dbReference type="AlphaFoldDB" id="A0A9N9JL86"/>
<accession>A0A9N9JL86</accession>
<dbReference type="Proteomes" id="UP000789405">
    <property type="component" value="Unassembled WGS sequence"/>
</dbReference>
<organism evidence="1 2">
    <name type="scientific">Dentiscutata erythropus</name>
    <dbReference type="NCBI Taxonomy" id="1348616"/>
    <lineage>
        <taxon>Eukaryota</taxon>
        <taxon>Fungi</taxon>
        <taxon>Fungi incertae sedis</taxon>
        <taxon>Mucoromycota</taxon>
        <taxon>Glomeromycotina</taxon>
        <taxon>Glomeromycetes</taxon>
        <taxon>Diversisporales</taxon>
        <taxon>Gigasporaceae</taxon>
        <taxon>Dentiscutata</taxon>
    </lineage>
</organism>
<gene>
    <name evidence="1" type="ORF">DERYTH_LOCUS20687</name>
</gene>
<reference evidence="1" key="1">
    <citation type="submission" date="2021-06" db="EMBL/GenBank/DDBJ databases">
        <authorList>
            <person name="Kallberg Y."/>
            <person name="Tangrot J."/>
            <person name="Rosling A."/>
        </authorList>
    </citation>
    <scope>NUCLEOTIDE SEQUENCE</scope>
    <source>
        <strain evidence="1">MA453B</strain>
    </source>
</reference>
<dbReference type="OrthoDB" id="2400286at2759"/>